<dbReference type="InterPro" id="IPR029058">
    <property type="entry name" value="AB_hydrolase_fold"/>
</dbReference>
<name>A0A329QN84_9BACL</name>
<evidence type="ECO:0000313" key="4">
    <source>
        <dbReference type="Proteomes" id="UP000250642"/>
    </source>
</evidence>
<feature type="domain" description="PET hydrolase/cutinase-like" evidence="2">
    <location>
        <begin position="52"/>
        <end position="277"/>
    </location>
</feature>
<keyword evidence="1" id="KW-0472">Membrane</keyword>
<evidence type="ECO:0000313" key="3">
    <source>
        <dbReference type="EMBL" id="RAW12822.1"/>
    </source>
</evidence>
<proteinExistence type="predicted"/>
<dbReference type="SUPFAM" id="SSF53474">
    <property type="entry name" value="alpha/beta-Hydrolases"/>
    <property type="match status" value="1"/>
</dbReference>
<keyword evidence="1" id="KW-1133">Transmembrane helix</keyword>
<dbReference type="InterPro" id="IPR041127">
    <property type="entry name" value="PET_hydrolase/cutinase-like"/>
</dbReference>
<feature type="transmembrane region" description="Helical" evidence="1">
    <location>
        <begin position="12"/>
        <end position="35"/>
    </location>
</feature>
<dbReference type="PANTHER" id="PTHR33428">
    <property type="entry name" value="CHLOROPHYLLASE-2, CHLOROPLASTIC"/>
    <property type="match status" value="1"/>
</dbReference>
<dbReference type="AlphaFoldDB" id="A0A329QN84"/>
<dbReference type="PANTHER" id="PTHR33428:SF14">
    <property type="entry name" value="CARBOXYLESTERASE TYPE B DOMAIN-CONTAINING PROTEIN"/>
    <property type="match status" value="1"/>
</dbReference>
<keyword evidence="3" id="KW-0378">Hydrolase</keyword>
<accession>A0A329QN84</accession>
<organism evidence="3 4">
    <name type="scientific">Paenibacillus taichungensis</name>
    <dbReference type="NCBI Taxonomy" id="484184"/>
    <lineage>
        <taxon>Bacteria</taxon>
        <taxon>Bacillati</taxon>
        <taxon>Bacillota</taxon>
        <taxon>Bacilli</taxon>
        <taxon>Bacillales</taxon>
        <taxon>Paenibacillaceae</taxon>
        <taxon>Paenibacillus</taxon>
    </lineage>
</organism>
<evidence type="ECO:0000259" key="2">
    <source>
        <dbReference type="Pfam" id="PF12740"/>
    </source>
</evidence>
<dbReference type="Proteomes" id="UP000250642">
    <property type="component" value="Unassembled WGS sequence"/>
</dbReference>
<dbReference type="Pfam" id="PF12740">
    <property type="entry name" value="PETase"/>
    <property type="match status" value="1"/>
</dbReference>
<gene>
    <name evidence="3" type="ORF">DC345_21280</name>
</gene>
<evidence type="ECO:0000256" key="1">
    <source>
        <dbReference type="SAM" id="Phobius"/>
    </source>
</evidence>
<sequence>MPLLKRVIRSKWFLWITGVVGILIAAFCVLSFILVNSVSATFEAGSVEEQYALPGTYEVDTLEIKDEYGEKLYRVYSPQSTDVMHPLIAWGNGTGALPDNYDQLLRHLAGWGFIVIDTYSQTTGTGKEIMTAIEYMLSENEARVSPFYHRIQKDRVGAAGHSQGSTGVINAHTNFENGGLIKTVVSIALPDLKYCDPEDVYDTSALKVPFFVIGGTRDFIISPSNSNKLALNNTNSDLPVLMAMAKGAAHTAIEQDGGQHRGYLTAWMRYQLMNDSEARMAFVGKHAEIRTNKHWKDVTSANLQ</sequence>
<keyword evidence="1" id="KW-0812">Transmembrane</keyword>
<comment type="caution">
    <text evidence="3">The sequence shown here is derived from an EMBL/GenBank/DDBJ whole genome shotgun (WGS) entry which is preliminary data.</text>
</comment>
<dbReference type="GO" id="GO:0016787">
    <property type="term" value="F:hydrolase activity"/>
    <property type="evidence" value="ECO:0007669"/>
    <property type="project" value="UniProtKB-KW"/>
</dbReference>
<dbReference type="EMBL" id="QEVW01000014">
    <property type="protein sequence ID" value="RAW12822.1"/>
    <property type="molecule type" value="Genomic_DNA"/>
</dbReference>
<protein>
    <submittedName>
        <fullName evidence="3">Alpha/beta hydrolase</fullName>
    </submittedName>
</protein>
<reference evidence="3 4" key="1">
    <citation type="submission" date="2018-04" db="EMBL/GenBank/DDBJ databases">
        <title>Paenibacillus taichungensis Genome sequencing and assembly.</title>
        <authorList>
            <person name="Xu J."/>
            <person name="Rensing C."/>
            <person name="Mazhar H.S."/>
        </authorList>
    </citation>
    <scope>NUCLEOTIDE SEQUENCE [LARGE SCALE GENOMIC DNA]</scope>
    <source>
        <strain evidence="3 4">NC1</strain>
    </source>
</reference>
<dbReference type="Gene3D" id="3.40.50.1820">
    <property type="entry name" value="alpha/beta hydrolase"/>
    <property type="match status" value="1"/>
</dbReference>